<dbReference type="STRING" id="1236971.JCM9152_1360"/>
<name>W4QD60_9BACI</name>
<dbReference type="EMBL" id="BAUU01000008">
    <property type="protein sequence ID" value="GAE29970.1"/>
    <property type="molecule type" value="Genomic_DNA"/>
</dbReference>
<comment type="subunit">
    <text evidence="5">Forms a complex with TatA.</text>
</comment>
<feature type="transmembrane region" description="Helical" evidence="5">
    <location>
        <begin position="62"/>
        <end position="86"/>
    </location>
</feature>
<gene>
    <name evidence="5" type="primary">tatC</name>
    <name evidence="6" type="ORF">JCM9152_1360</name>
</gene>
<dbReference type="Pfam" id="PF00902">
    <property type="entry name" value="TatC"/>
    <property type="match status" value="1"/>
</dbReference>
<proteinExistence type="inferred from homology"/>
<evidence type="ECO:0000313" key="6">
    <source>
        <dbReference type="EMBL" id="GAE29970.1"/>
    </source>
</evidence>
<dbReference type="NCBIfam" id="TIGR00945">
    <property type="entry name" value="tatC"/>
    <property type="match status" value="1"/>
</dbReference>
<keyword evidence="7" id="KW-1185">Reference proteome</keyword>
<evidence type="ECO:0000256" key="3">
    <source>
        <dbReference type="ARBA" id="ARBA00022989"/>
    </source>
</evidence>
<dbReference type="PROSITE" id="PS01218">
    <property type="entry name" value="TATC"/>
    <property type="match status" value="1"/>
</dbReference>
<dbReference type="PANTHER" id="PTHR30371:SF4">
    <property type="entry name" value="SEC-INDEPENDENT PROTEIN TRANSLOCASE PROTEIN TATCD"/>
    <property type="match status" value="1"/>
</dbReference>
<sequence>MEYAESMPIVDHLEELRRRIIAIGIAFVSVFLLSFFFVQDIYFYLIKDLEGKLTILSPIDVLWAYVMIATVVTLTVIVPFIGYHIWRYVAPGMSEKEKSAGIMYIPAFFFLFILGLLFGFYVIFPTVMSFFTSVADGQFEVMYTVDRYFKFMFSLTVPLALLFELPVVVLFLTKIGMISPAFLVKNRKYAYFILICLSVLVSPPDFLSDVLVIIPLLILYEVSVTISRFVYRKGN</sequence>
<dbReference type="OrthoDB" id="9777044at2"/>
<feature type="transmembrane region" description="Helical" evidence="5">
    <location>
        <begin position="212"/>
        <end position="231"/>
    </location>
</feature>
<comment type="subcellular location">
    <subcellularLocation>
        <location evidence="5">Cell membrane</location>
        <topology evidence="5">Multi-pass membrane protein</topology>
    </subcellularLocation>
    <subcellularLocation>
        <location evidence="1">Membrane</location>
        <topology evidence="1">Multi-pass membrane protein</topology>
    </subcellularLocation>
</comment>
<evidence type="ECO:0000256" key="5">
    <source>
        <dbReference type="HAMAP-Rule" id="MF_00902"/>
    </source>
</evidence>
<keyword evidence="5" id="KW-1003">Cell membrane</keyword>
<protein>
    <recommendedName>
        <fullName evidence="5">Sec-independent protein translocase protein TatC</fullName>
    </recommendedName>
</protein>
<dbReference type="PANTHER" id="PTHR30371">
    <property type="entry name" value="SEC-INDEPENDENT PROTEIN TRANSLOCASE PROTEIN TATC"/>
    <property type="match status" value="1"/>
</dbReference>
<evidence type="ECO:0000256" key="4">
    <source>
        <dbReference type="ARBA" id="ARBA00023136"/>
    </source>
</evidence>
<keyword evidence="2 5" id="KW-0812">Transmembrane</keyword>
<reference evidence="6" key="1">
    <citation type="journal article" date="2014" name="Genome Announc.">
        <title>Draft Genome Sequences of Three Alkaliphilic Bacillus Strains, Bacillus wakoensis JCM 9140T, Bacillus akibai JCM 9157T, and Bacillus hemicellulosilyticus JCM 9152T.</title>
        <authorList>
            <person name="Yuki M."/>
            <person name="Oshima K."/>
            <person name="Suda W."/>
            <person name="Oshida Y."/>
            <person name="Kitamura K."/>
            <person name="Iida T."/>
            <person name="Hattori M."/>
            <person name="Ohkuma M."/>
        </authorList>
    </citation>
    <scope>NUCLEOTIDE SEQUENCE [LARGE SCALE GENOMIC DNA]</scope>
    <source>
        <strain evidence="6">JCM 9152</strain>
    </source>
</reference>
<comment type="caution">
    <text evidence="6">The sequence shown here is derived from an EMBL/GenBank/DDBJ whole genome shotgun (WGS) entry which is preliminary data.</text>
</comment>
<dbReference type="GO" id="GO:0033281">
    <property type="term" value="C:TAT protein transport complex"/>
    <property type="evidence" value="ECO:0007669"/>
    <property type="project" value="UniProtKB-UniRule"/>
</dbReference>
<comment type="function">
    <text evidence="5">Part of the twin-arginine translocation (Tat) system that transports large folded proteins containing a characteristic twin-arginine motif in their signal peptide across membranes.</text>
</comment>
<feature type="transmembrane region" description="Helical" evidence="5">
    <location>
        <begin position="107"/>
        <end position="131"/>
    </location>
</feature>
<dbReference type="GO" id="GO:0043953">
    <property type="term" value="P:protein transport by the Tat complex"/>
    <property type="evidence" value="ECO:0007669"/>
    <property type="project" value="UniProtKB-UniRule"/>
</dbReference>
<keyword evidence="5" id="KW-0653">Protein transport</keyword>
<dbReference type="GO" id="GO:0065002">
    <property type="term" value="P:intracellular protein transmembrane transport"/>
    <property type="evidence" value="ECO:0007669"/>
    <property type="project" value="TreeGrafter"/>
</dbReference>
<comment type="similarity">
    <text evidence="5">Belongs to the TatC family.</text>
</comment>
<dbReference type="RefSeq" id="WP_035342114.1">
    <property type="nucleotide sequence ID" value="NZ_BAUU01000008.1"/>
</dbReference>
<keyword evidence="4 5" id="KW-0472">Membrane</keyword>
<evidence type="ECO:0000313" key="7">
    <source>
        <dbReference type="Proteomes" id="UP000018895"/>
    </source>
</evidence>
<dbReference type="GO" id="GO:0009977">
    <property type="term" value="F:proton motive force dependent protein transmembrane transporter activity"/>
    <property type="evidence" value="ECO:0007669"/>
    <property type="project" value="TreeGrafter"/>
</dbReference>
<keyword evidence="5" id="KW-0811">Translocation</keyword>
<dbReference type="InterPro" id="IPR019820">
    <property type="entry name" value="Sec-indep_translocase_CS"/>
</dbReference>
<dbReference type="PRINTS" id="PR01840">
    <property type="entry name" value="TATCFAMILY"/>
</dbReference>
<keyword evidence="5" id="KW-0813">Transport</keyword>
<keyword evidence="3 5" id="KW-1133">Transmembrane helix</keyword>
<feature type="transmembrane region" description="Helical" evidence="5">
    <location>
        <begin position="20"/>
        <end position="42"/>
    </location>
</feature>
<feature type="transmembrane region" description="Helical" evidence="5">
    <location>
        <begin position="151"/>
        <end position="177"/>
    </location>
</feature>
<evidence type="ECO:0000256" key="2">
    <source>
        <dbReference type="ARBA" id="ARBA00022692"/>
    </source>
</evidence>
<accession>W4QD60</accession>
<dbReference type="HAMAP" id="MF_00902">
    <property type="entry name" value="TatC"/>
    <property type="match status" value="1"/>
</dbReference>
<organism evidence="6 7">
    <name type="scientific">Halalkalibacter hemicellulosilyticusJCM 9152</name>
    <dbReference type="NCBI Taxonomy" id="1236971"/>
    <lineage>
        <taxon>Bacteria</taxon>
        <taxon>Bacillati</taxon>
        <taxon>Bacillota</taxon>
        <taxon>Bacilli</taxon>
        <taxon>Bacillales</taxon>
        <taxon>Bacillaceae</taxon>
        <taxon>Halalkalibacter</taxon>
    </lineage>
</organism>
<feature type="transmembrane region" description="Helical" evidence="5">
    <location>
        <begin position="189"/>
        <end position="206"/>
    </location>
</feature>
<dbReference type="Proteomes" id="UP000018895">
    <property type="component" value="Unassembled WGS sequence"/>
</dbReference>
<dbReference type="InterPro" id="IPR002033">
    <property type="entry name" value="TatC"/>
</dbReference>
<evidence type="ECO:0000256" key="1">
    <source>
        <dbReference type="ARBA" id="ARBA00004141"/>
    </source>
</evidence>
<dbReference type="AlphaFoldDB" id="W4QD60"/>